<dbReference type="GO" id="GO:0000146">
    <property type="term" value="F:microfilament motor activity"/>
    <property type="evidence" value="ECO:0007669"/>
    <property type="project" value="TreeGrafter"/>
</dbReference>
<dbReference type="GO" id="GO:0005524">
    <property type="term" value="F:ATP binding"/>
    <property type="evidence" value="ECO:0007669"/>
    <property type="project" value="UniProtKB-UniRule"/>
</dbReference>
<dbReference type="GO" id="GO:0051015">
    <property type="term" value="F:actin filament binding"/>
    <property type="evidence" value="ECO:0007669"/>
    <property type="project" value="TreeGrafter"/>
</dbReference>
<dbReference type="PRINTS" id="PR00193">
    <property type="entry name" value="MYOSINHEAVY"/>
</dbReference>
<keyword evidence="9 10" id="KW-0009">Actin-binding</keyword>
<dbReference type="GO" id="GO:0007015">
    <property type="term" value="P:actin filament organization"/>
    <property type="evidence" value="ECO:0007669"/>
    <property type="project" value="TreeGrafter"/>
</dbReference>
<gene>
    <name evidence="16" type="ORF">TRITD_1Av1G107570</name>
</gene>
<dbReference type="CDD" id="cd01384">
    <property type="entry name" value="MYSc_Myo11"/>
    <property type="match status" value="1"/>
</dbReference>
<dbReference type="SMART" id="SM00015">
    <property type="entry name" value="IQ"/>
    <property type="match status" value="6"/>
</dbReference>
<evidence type="ECO:0000256" key="4">
    <source>
        <dbReference type="ARBA" id="ARBA00022840"/>
    </source>
</evidence>
<dbReference type="SMART" id="SM00242">
    <property type="entry name" value="MYSc"/>
    <property type="match status" value="1"/>
</dbReference>
<feature type="domain" description="Myosin motor" evidence="14">
    <location>
        <begin position="59"/>
        <end position="731"/>
    </location>
</feature>
<dbReference type="InterPro" id="IPR001609">
    <property type="entry name" value="Myosin_head_motor_dom-like"/>
</dbReference>
<keyword evidence="8 10" id="KW-0505">Motor protein</keyword>
<dbReference type="PROSITE" id="PS51844">
    <property type="entry name" value="SH3_LIKE"/>
    <property type="match status" value="1"/>
</dbReference>
<dbReference type="CDD" id="cd23767">
    <property type="entry name" value="IQCD"/>
    <property type="match status" value="1"/>
</dbReference>
<feature type="region of interest" description="Actin-binding" evidence="10">
    <location>
        <begin position="612"/>
        <end position="634"/>
    </location>
</feature>
<evidence type="ECO:0000259" key="14">
    <source>
        <dbReference type="PROSITE" id="PS51456"/>
    </source>
</evidence>
<dbReference type="PROSITE" id="PS51126">
    <property type="entry name" value="DILUTE"/>
    <property type="match status" value="1"/>
</dbReference>
<evidence type="ECO:0000256" key="11">
    <source>
        <dbReference type="SAM" id="Coils"/>
    </source>
</evidence>
<accession>A0A9R0UXE8</accession>
<feature type="coiled-coil region" evidence="11">
    <location>
        <begin position="876"/>
        <end position="1046"/>
    </location>
</feature>
<dbReference type="GO" id="GO:0005516">
    <property type="term" value="F:calmodulin binding"/>
    <property type="evidence" value="ECO:0007669"/>
    <property type="project" value="UniProtKB-KW"/>
</dbReference>
<evidence type="ECO:0000259" key="13">
    <source>
        <dbReference type="PROSITE" id="PS51126"/>
    </source>
</evidence>
<dbReference type="Proteomes" id="UP000324705">
    <property type="component" value="Chromosome 1A"/>
</dbReference>
<feature type="binding site" evidence="10">
    <location>
        <begin position="153"/>
        <end position="160"/>
    </location>
    <ligand>
        <name>ATP</name>
        <dbReference type="ChEBI" id="CHEBI:30616"/>
    </ligand>
</feature>
<dbReference type="FunFam" id="1.20.120.720:FF:000011">
    <property type="entry name" value="Myosin 2"/>
    <property type="match status" value="1"/>
</dbReference>
<dbReference type="FunFam" id="1.10.10.820:FF:000001">
    <property type="entry name" value="Myosin heavy chain"/>
    <property type="match status" value="1"/>
</dbReference>
<evidence type="ECO:0000256" key="2">
    <source>
        <dbReference type="ARBA" id="ARBA00022737"/>
    </source>
</evidence>
<dbReference type="Pfam" id="PF00612">
    <property type="entry name" value="IQ"/>
    <property type="match status" value="5"/>
</dbReference>
<dbReference type="InterPro" id="IPR036961">
    <property type="entry name" value="Kinesin_motor_dom_sf"/>
</dbReference>
<keyword evidence="5" id="KW-0112">Calmodulin-binding</keyword>
<dbReference type="PANTHER" id="PTHR13140:SF850">
    <property type="entry name" value="MYOSIN-6"/>
    <property type="match status" value="1"/>
</dbReference>
<dbReference type="Pfam" id="PF02736">
    <property type="entry name" value="Myosin_N"/>
    <property type="match status" value="1"/>
</dbReference>
<evidence type="ECO:0000256" key="10">
    <source>
        <dbReference type="PROSITE-ProRule" id="PRU00782"/>
    </source>
</evidence>
<evidence type="ECO:0000259" key="15">
    <source>
        <dbReference type="PROSITE" id="PS51844"/>
    </source>
</evidence>
<dbReference type="GO" id="GO:0016020">
    <property type="term" value="C:membrane"/>
    <property type="evidence" value="ECO:0007669"/>
    <property type="project" value="TreeGrafter"/>
</dbReference>
<evidence type="ECO:0000256" key="1">
    <source>
        <dbReference type="ARBA" id="ARBA00008049"/>
    </source>
</evidence>
<keyword evidence="4 10" id="KW-0067">ATP-binding</keyword>
<dbReference type="Gramene" id="TRITD1Av1G107570.11">
    <property type="protein sequence ID" value="TRITD1Av1G107570.11"/>
    <property type="gene ID" value="TRITD1Av1G107570"/>
</dbReference>
<dbReference type="InterPro" id="IPR036018">
    <property type="entry name" value="MYSc_Myo11"/>
</dbReference>
<evidence type="ECO:0000256" key="5">
    <source>
        <dbReference type="ARBA" id="ARBA00022860"/>
    </source>
</evidence>
<dbReference type="Gene3D" id="1.10.10.820">
    <property type="match status" value="1"/>
</dbReference>
<dbReference type="Pfam" id="PF00063">
    <property type="entry name" value="Myosin_head"/>
    <property type="match status" value="1"/>
</dbReference>
<evidence type="ECO:0000256" key="6">
    <source>
        <dbReference type="ARBA" id="ARBA00023054"/>
    </source>
</evidence>
<keyword evidence="7 10" id="KW-0518">Myosin</keyword>
<dbReference type="EMBL" id="LT934111">
    <property type="protein sequence ID" value="VAH04746.1"/>
    <property type="molecule type" value="Genomic_DNA"/>
</dbReference>
<evidence type="ECO:0000256" key="12">
    <source>
        <dbReference type="SAM" id="MobiDB-lite"/>
    </source>
</evidence>
<dbReference type="Pfam" id="PF01843">
    <property type="entry name" value="DIL"/>
    <property type="match status" value="1"/>
</dbReference>
<evidence type="ECO:0000256" key="7">
    <source>
        <dbReference type="ARBA" id="ARBA00023123"/>
    </source>
</evidence>
<dbReference type="InterPro" id="IPR002710">
    <property type="entry name" value="Dilute_dom"/>
</dbReference>
<comment type="similarity">
    <text evidence="1">Belongs to the TRAFAC class myosin-kinesin ATPase superfamily. Myosin family. Plant myosin class XI subfamily.</text>
</comment>
<dbReference type="PROSITE" id="PS50096">
    <property type="entry name" value="IQ"/>
    <property type="match status" value="5"/>
</dbReference>
<evidence type="ECO:0000256" key="8">
    <source>
        <dbReference type="ARBA" id="ARBA00023175"/>
    </source>
</evidence>
<organism evidence="16 17">
    <name type="scientific">Triticum turgidum subsp. durum</name>
    <name type="common">Durum wheat</name>
    <name type="synonym">Triticum durum</name>
    <dbReference type="NCBI Taxonomy" id="4567"/>
    <lineage>
        <taxon>Eukaryota</taxon>
        <taxon>Viridiplantae</taxon>
        <taxon>Streptophyta</taxon>
        <taxon>Embryophyta</taxon>
        <taxon>Tracheophyta</taxon>
        <taxon>Spermatophyta</taxon>
        <taxon>Magnoliopsida</taxon>
        <taxon>Liliopsida</taxon>
        <taxon>Poales</taxon>
        <taxon>Poaceae</taxon>
        <taxon>BOP clade</taxon>
        <taxon>Pooideae</taxon>
        <taxon>Triticodae</taxon>
        <taxon>Triticeae</taxon>
        <taxon>Triticinae</taxon>
        <taxon>Triticum</taxon>
    </lineage>
</organism>
<reference evidence="16 17" key="1">
    <citation type="submission" date="2017-09" db="EMBL/GenBank/DDBJ databases">
        <authorList>
            <consortium name="International Durum Wheat Genome Sequencing Consortium (IDWGSC)"/>
            <person name="Milanesi L."/>
        </authorList>
    </citation>
    <scope>NUCLEOTIDE SEQUENCE [LARGE SCALE GENOMIC DNA]</scope>
    <source>
        <strain evidence="17">cv. Svevo</strain>
    </source>
</reference>
<dbReference type="InterPro" id="IPR027417">
    <property type="entry name" value="P-loop_NTPase"/>
</dbReference>
<dbReference type="Gene3D" id="3.30.70.1590">
    <property type="match status" value="1"/>
</dbReference>
<dbReference type="GO" id="GO:0005737">
    <property type="term" value="C:cytoplasm"/>
    <property type="evidence" value="ECO:0007669"/>
    <property type="project" value="TreeGrafter"/>
</dbReference>
<keyword evidence="17" id="KW-1185">Reference proteome</keyword>
<dbReference type="PROSITE" id="PS51456">
    <property type="entry name" value="MYOSIN_MOTOR"/>
    <property type="match status" value="1"/>
</dbReference>
<evidence type="ECO:0000313" key="16">
    <source>
        <dbReference type="EMBL" id="VAH04746.1"/>
    </source>
</evidence>
<dbReference type="SUPFAM" id="SSF52540">
    <property type="entry name" value="P-loop containing nucleoside triphosphate hydrolases"/>
    <property type="match status" value="2"/>
</dbReference>
<protein>
    <submittedName>
        <fullName evidence="16">Uncharacterized protein</fullName>
    </submittedName>
</protein>
<dbReference type="Gene3D" id="1.20.5.190">
    <property type="match status" value="3"/>
</dbReference>
<dbReference type="GO" id="GO:0016459">
    <property type="term" value="C:myosin complex"/>
    <property type="evidence" value="ECO:0007669"/>
    <property type="project" value="UniProtKB-KW"/>
</dbReference>
<keyword evidence="6 11" id="KW-0175">Coiled coil</keyword>
<dbReference type="Gene3D" id="1.20.58.530">
    <property type="match status" value="1"/>
</dbReference>
<keyword evidence="2" id="KW-0677">Repeat</keyword>
<dbReference type="Gene3D" id="1.20.120.720">
    <property type="entry name" value="Myosin VI head, motor domain, U50 subdomain"/>
    <property type="match status" value="1"/>
</dbReference>
<evidence type="ECO:0000256" key="3">
    <source>
        <dbReference type="ARBA" id="ARBA00022741"/>
    </source>
</evidence>
<dbReference type="PANTHER" id="PTHR13140">
    <property type="entry name" value="MYOSIN"/>
    <property type="match status" value="1"/>
</dbReference>
<feature type="domain" description="Myosin N-terminal SH3-like" evidence="15">
    <location>
        <begin position="5"/>
        <end position="54"/>
    </location>
</feature>
<feature type="compositionally biased region" description="Polar residues" evidence="12">
    <location>
        <begin position="1056"/>
        <end position="1070"/>
    </location>
</feature>
<dbReference type="Gene3D" id="3.40.850.10">
    <property type="entry name" value="Kinesin motor domain"/>
    <property type="match status" value="1"/>
</dbReference>
<evidence type="ECO:0000256" key="9">
    <source>
        <dbReference type="ARBA" id="ARBA00023203"/>
    </source>
</evidence>
<feature type="region of interest" description="Disordered" evidence="12">
    <location>
        <begin position="1056"/>
        <end position="1082"/>
    </location>
</feature>
<evidence type="ECO:0000313" key="17">
    <source>
        <dbReference type="Proteomes" id="UP000324705"/>
    </source>
</evidence>
<sequence>MGRFTVGSQVWVEDADVAWIDGLVEEVHGDELIINCTSGKKVTANVSSVYPKDVEVKRCGVEDMTRLAYLHEPGVLRNLKSRYGMNEIYTYTGNILIAVNPFQRLPHLYNDHMMEMYKGAEFGELSPHPFAMADRAYRLMMNYGTSQAILVSGESGAGKTESTKMLMQYLAFMGGKVESDGRSVQQQVLESNPVLEAFGNAKTVRNNNSSRFGKFVELQFDQNGKISGAAIRTYLLERSRVCQISDPERNYHCFYMLCAAPPEDRERYKLGDASLFHYLNQSNCIKLDGMDDSSEYIATRRAMDIVGISSDEQDAIFRVVAAILHLGNVEFSEGSEADSSVPKDDKSQFHLRTAAELFMCDEKSLEESLCKRVMVTRGESIVRNLDSRAAALSRDALARMVYSRLFDWLVNKINTTIGQDPTSKLLIGVLDIYGFESFKTNSFEQFCINLTNEKLQQHFNQHVFKMEQEEYTKEEIDWSYIQFVDNQEILDLIEKKPGGIIALLDETCMLRNSNHETFAEKLYQKFKDNPHFSRPKFSRSDFTIHHYAGNVTYQTDLFLDKNIDYAVNEHQDLLHASTSPFVSSLFPPSEESTKSNKSTKFTSIGSSFKQQLQGLLETLSSTEPHYMRCIKPNNVLKPAIFENSNVLQQLRCGGVLEAIRISCLGYPTRRTFEEFVDRFSVLRPEVLGLCYDEVTATNMVLEKVNLTGYQIGKTKVFLRAGQMAELDARRTEVLSYSASKIQRKVRSFLARRNFIQLRMSSVQLQAMCRGQIARHYYEDLRRKAASLKIQTYYRMHFARKNYKALYSASTTIQSGLRGMTARNEFHFRQQTKAAVIIQSCCRSDLASSRYMGLKKAAITTQCAWRGRVARRELRKLKMAAKESGALQAAKNKLEKQVEELTWRLQLEKRMRTDMEEAKTQENKKLQQQLQELQFQSKETKDILRREQENTKTALEKAALVPEIQIDTTHVDKLTAENENLKTLVISLETKIEETEQKFEEMKKAREELLKIATDAESKINELTNTMLSFQEKLTNMEAENQLLRQQALLHSRLKTISENTSPKSNSTNGSPHYEEQMTPHGTPRAPKDYGNFAHPRASFSERQHDTVDALINCVTENIGFSEGKPVAAITIYKCLVHWKIFETEKTSVFDRLIQIFGSAMQNHDSNEDLAYWLSNSSTLLIILQKSLKAVGSTGTTPHKRPQNQSSFLGRMVFRSSNITVDMDLVRQIEAKYPAFLFKQQLAAFVEGLYGMIRDNVKKELSALLLHAIQVPRIIKASMVRGRSFGSSSLRGRSFSNQGSYWLAIVDNLNELLNILRENCVPAIFIRKIFTQIFSFINAQLFNSLLVRHECCSFSNGEYVKQGLAQLEVWCGEVKPEYAGSALHELRHIRQAVGFLSYSRSSGFHMMR</sequence>
<dbReference type="InterPro" id="IPR000048">
    <property type="entry name" value="IQ_motif_EF-hand-BS"/>
</dbReference>
<feature type="domain" description="Dilute" evidence="13">
    <location>
        <begin position="1150"/>
        <end position="1407"/>
    </location>
</feature>
<keyword evidence="3 10" id="KW-0547">Nucleotide-binding</keyword>
<dbReference type="FunFam" id="1.20.5.190:FF:000001">
    <property type="entry name" value="unconventional myosin-Va"/>
    <property type="match status" value="2"/>
</dbReference>
<name>A0A9R0UXE8_TRITD</name>
<dbReference type="InterPro" id="IPR004009">
    <property type="entry name" value="SH3_Myosin"/>
</dbReference>
<proteinExistence type="inferred from homology"/>
<dbReference type="SMART" id="SM01132">
    <property type="entry name" value="DIL"/>
    <property type="match status" value="1"/>
</dbReference>
<dbReference type="GO" id="GO:0030048">
    <property type="term" value="P:actin filament-based movement"/>
    <property type="evidence" value="ECO:0007669"/>
    <property type="project" value="UniProtKB-ARBA"/>
</dbReference>